<proteinExistence type="evidence at transcript level"/>
<dbReference type="EMBL" id="BT147500">
    <property type="protein sequence ID" value="AFK47294.1"/>
    <property type="molecule type" value="mRNA"/>
</dbReference>
<feature type="region of interest" description="Disordered" evidence="1">
    <location>
        <begin position="16"/>
        <end position="44"/>
    </location>
</feature>
<accession>I3T452</accession>
<protein>
    <submittedName>
        <fullName evidence="2">Uncharacterized protein</fullName>
    </submittedName>
</protein>
<organism evidence="2">
    <name type="scientific">Lotus japonicus</name>
    <name type="common">Lotus corniculatus var. japonicus</name>
    <dbReference type="NCBI Taxonomy" id="34305"/>
    <lineage>
        <taxon>Eukaryota</taxon>
        <taxon>Viridiplantae</taxon>
        <taxon>Streptophyta</taxon>
        <taxon>Embryophyta</taxon>
        <taxon>Tracheophyta</taxon>
        <taxon>Spermatophyta</taxon>
        <taxon>Magnoliopsida</taxon>
        <taxon>eudicotyledons</taxon>
        <taxon>Gunneridae</taxon>
        <taxon>Pentapetalae</taxon>
        <taxon>rosids</taxon>
        <taxon>fabids</taxon>
        <taxon>Fabales</taxon>
        <taxon>Fabaceae</taxon>
        <taxon>Papilionoideae</taxon>
        <taxon>50 kb inversion clade</taxon>
        <taxon>NPAAA clade</taxon>
        <taxon>Hologalegina</taxon>
        <taxon>robinioid clade</taxon>
        <taxon>Loteae</taxon>
        <taxon>Lotus</taxon>
    </lineage>
</organism>
<evidence type="ECO:0000313" key="2">
    <source>
        <dbReference type="EMBL" id="AFK47294.1"/>
    </source>
</evidence>
<sequence>MFWLFSNNCPAITIKSTTSSKNSSPDNRGMILSSNKLSFRKQCK</sequence>
<dbReference type="AlphaFoldDB" id="I3T452"/>
<evidence type="ECO:0000256" key="1">
    <source>
        <dbReference type="SAM" id="MobiDB-lite"/>
    </source>
</evidence>
<reference evidence="2" key="1">
    <citation type="submission" date="2012-05" db="EMBL/GenBank/DDBJ databases">
        <authorList>
            <person name="Krishnakumar V."/>
            <person name="Cheung F."/>
            <person name="Xiao Y."/>
            <person name="Chan A."/>
            <person name="Moskal W.A."/>
            <person name="Town C.D."/>
        </authorList>
    </citation>
    <scope>NUCLEOTIDE SEQUENCE</scope>
</reference>
<name>I3T452_LOTJA</name>